<dbReference type="EMBL" id="OM870967">
    <property type="protein sequence ID" value="UOL47641.1"/>
    <property type="molecule type" value="Genomic_DNA"/>
</dbReference>
<evidence type="ECO:0000313" key="1">
    <source>
        <dbReference type="EMBL" id="UOL47641.1"/>
    </source>
</evidence>
<gene>
    <name evidence="1" type="ORF">vBPaerPs12_185c</name>
</gene>
<organism evidence="1 2">
    <name type="scientific">Pseudomonas phage vB_Paer_Ps12</name>
    <dbReference type="NCBI Taxonomy" id="2924904"/>
    <lineage>
        <taxon>Viruses</taxon>
        <taxon>Duplodnaviria</taxon>
        <taxon>Heunggongvirae</taxon>
        <taxon>Uroviricota</taxon>
        <taxon>Caudoviricetes</taxon>
        <taxon>Vandenendeviridae</taxon>
        <taxon>Skurskavirinae</taxon>
        <taxon>Pakpunavirus</taxon>
        <taxon>Pakpunavirus Ps12</taxon>
    </lineage>
</organism>
<reference evidence="1 2" key="1">
    <citation type="submission" date="2022-02" db="EMBL/GenBank/DDBJ databases">
        <authorList>
            <person name="Akremi I."/>
            <person name="Wagemans J."/>
        </authorList>
    </citation>
    <scope>NUCLEOTIDE SEQUENCE [LARGE SCALE GENOMIC DNA]</scope>
</reference>
<protein>
    <submittedName>
        <fullName evidence="1">Uncharacterized protein</fullName>
    </submittedName>
</protein>
<sequence>MFLHLISVLKHEKFSLSTLKITYFGSDFGSEQWSRSTSALADVLLSREPQNLSDLLTKIG</sequence>
<accession>A0A9Y1CBP2</accession>
<proteinExistence type="predicted"/>
<keyword evidence="2" id="KW-1185">Reference proteome</keyword>
<name>A0A9Y1CBP2_9CAUD</name>
<dbReference type="Proteomes" id="UP001220111">
    <property type="component" value="Segment"/>
</dbReference>
<evidence type="ECO:0000313" key="2">
    <source>
        <dbReference type="Proteomes" id="UP001220111"/>
    </source>
</evidence>